<name>A0ABV2SYM3_9BACT</name>
<evidence type="ECO:0000313" key="1">
    <source>
        <dbReference type="EMBL" id="MET6995877.1"/>
    </source>
</evidence>
<dbReference type="InterPro" id="IPR011042">
    <property type="entry name" value="6-blade_b-propeller_TolB-like"/>
</dbReference>
<evidence type="ECO:0000313" key="2">
    <source>
        <dbReference type="Proteomes" id="UP001549749"/>
    </source>
</evidence>
<dbReference type="PROSITE" id="PS51257">
    <property type="entry name" value="PROKAR_LIPOPROTEIN"/>
    <property type="match status" value="1"/>
</dbReference>
<keyword evidence="2" id="KW-1185">Reference proteome</keyword>
<reference evidence="1 2" key="1">
    <citation type="submission" date="2024-06" db="EMBL/GenBank/DDBJ databases">
        <title>Chitinophaga defluvii sp. nov., isolated from municipal sewage.</title>
        <authorList>
            <person name="Zhang L."/>
        </authorList>
    </citation>
    <scope>NUCLEOTIDE SEQUENCE [LARGE SCALE GENOMIC DNA]</scope>
    <source>
        <strain evidence="1 2">H8</strain>
    </source>
</reference>
<organism evidence="1 2">
    <name type="scientific">Chitinophaga defluvii</name>
    <dbReference type="NCBI Taxonomy" id="3163343"/>
    <lineage>
        <taxon>Bacteria</taxon>
        <taxon>Pseudomonadati</taxon>
        <taxon>Bacteroidota</taxon>
        <taxon>Chitinophagia</taxon>
        <taxon>Chitinophagales</taxon>
        <taxon>Chitinophagaceae</taxon>
        <taxon>Chitinophaga</taxon>
    </lineage>
</organism>
<comment type="caution">
    <text evidence="1">The sequence shown here is derived from an EMBL/GenBank/DDBJ whole genome shotgun (WGS) entry which is preliminary data.</text>
</comment>
<dbReference type="EMBL" id="JBEXAC010000001">
    <property type="protein sequence ID" value="MET6995877.1"/>
    <property type="molecule type" value="Genomic_DNA"/>
</dbReference>
<dbReference type="SUPFAM" id="SSF82171">
    <property type="entry name" value="DPP6 N-terminal domain-like"/>
    <property type="match status" value="1"/>
</dbReference>
<dbReference type="Proteomes" id="UP001549749">
    <property type="component" value="Unassembled WGS sequence"/>
</dbReference>
<dbReference type="RefSeq" id="WP_354658526.1">
    <property type="nucleotide sequence ID" value="NZ_JBEXAC010000001.1"/>
</dbReference>
<dbReference type="Gene3D" id="2.120.10.30">
    <property type="entry name" value="TolB, C-terminal domain"/>
    <property type="match status" value="1"/>
</dbReference>
<proteinExistence type="predicted"/>
<sequence length="321" mass="34912">MTAHMKNHVLKPLLIAVLLISCSKSKDSPGPDNGGIPTPLGTGVIYYDWANEGILRFNLATATVATTQQDDVSRNGWDISIDGTKYLQAEDKSGGNYDTEIYTLTNLADGTVISRFEKQSGYANHTFPKLSHDMKLIAVPPTFDDGLMVLSLQGKVLHNLTSFQGKKIDKGNVNWMPDNTLLFSIGNKICRTTADFTQASVVKELNFADWGDLSVSRDGLKLAFAAGNHIWMMDAKGGTPVQVSTSSQVEVAPEFSPDGKWIVLGTDYHTTGPFGHIWRLVVIPADGKKYNVDAGADQKVIPLIKKGENTPEASDGGVLWR</sequence>
<accession>A0ABV2SYM3</accession>
<gene>
    <name evidence="1" type="ORF">ABR189_00785</name>
</gene>
<evidence type="ECO:0008006" key="3">
    <source>
        <dbReference type="Google" id="ProtNLM"/>
    </source>
</evidence>
<protein>
    <recommendedName>
        <fullName evidence="3">WD40 repeat protein</fullName>
    </recommendedName>
</protein>